<keyword evidence="4" id="KW-1185">Reference proteome</keyword>
<feature type="transmembrane region" description="Helical" evidence="1">
    <location>
        <begin position="12"/>
        <end position="30"/>
    </location>
</feature>
<evidence type="ECO:0000313" key="3">
    <source>
        <dbReference type="EMBL" id="CAG7838169.1"/>
    </source>
</evidence>
<keyword evidence="1" id="KW-0812">Transmembrane</keyword>
<dbReference type="PANTHER" id="PTHR10165:SF35">
    <property type="entry name" value="RE23632P"/>
    <property type="match status" value="1"/>
</dbReference>
<dbReference type="Proteomes" id="UP000708208">
    <property type="component" value="Unassembled WGS sequence"/>
</dbReference>
<dbReference type="GO" id="GO:0008195">
    <property type="term" value="F:phosphatidate phosphatase activity"/>
    <property type="evidence" value="ECO:0007669"/>
    <property type="project" value="TreeGrafter"/>
</dbReference>
<dbReference type="CDD" id="cd03390">
    <property type="entry name" value="PAP2_containing_1_like"/>
    <property type="match status" value="1"/>
</dbReference>
<dbReference type="OrthoDB" id="10030083at2759"/>
<reference evidence="3" key="1">
    <citation type="submission" date="2021-06" db="EMBL/GenBank/DDBJ databases">
        <authorList>
            <person name="Hodson N. C."/>
            <person name="Mongue J. A."/>
            <person name="Jaron S. K."/>
        </authorList>
    </citation>
    <scope>NUCLEOTIDE SEQUENCE</scope>
</reference>
<organism evidence="3 4">
    <name type="scientific">Allacma fusca</name>
    <dbReference type="NCBI Taxonomy" id="39272"/>
    <lineage>
        <taxon>Eukaryota</taxon>
        <taxon>Metazoa</taxon>
        <taxon>Ecdysozoa</taxon>
        <taxon>Arthropoda</taxon>
        <taxon>Hexapoda</taxon>
        <taxon>Collembola</taxon>
        <taxon>Symphypleona</taxon>
        <taxon>Sminthuridae</taxon>
        <taxon>Allacma</taxon>
    </lineage>
</organism>
<name>A0A8J2PYH8_9HEXA</name>
<feature type="transmembrane region" description="Helical" evidence="1">
    <location>
        <begin position="157"/>
        <end position="176"/>
    </location>
</feature>
<dbReference type="SMART" id="SM00014">
    <property type="entry name" value="acidPPc"/>
    <property type="match status" value="1"/>
</dbReference>
<evidence type="ECO:0000256" key="1">
    <source>
        <dbReference type="SAM" id="Phobius"/>
    </source>
</evidence>
<dbReference type="GO" id="GO:0016020">
    <property type="term" value="C:membrane"/>
    <property type="evidence" value="ECO:0007669"/>
    <property type="project" value="TreeGrafter"/>
</dbReference>
<sequence length="286" mass="32480">MPWRPDFPNAHRWFWAEVCVRVLLVSFFVVTEDLEPFNRVIQPEEQWLYKFPRTSAYITTTALYCITIPASILVVLVVFAIKRNYQDAWAGLLVPSLALPLTGLFTNIIKLSVGRPRPDFFDRCYPGVKNFNASLPCTGDPHDVMEGKKSFPSGHSSNAFCSFIFVSLYLAGQLGVFNGRGRGQGWRVLLCMVPVVLAILMAISRTDDYHHHWQDVTVGAIIGTLLAYISYRQYFPCLSSESSDLPYMSLGSRYQYESDFDNPYSKQPYRRSMMSQSALGNPVKLI</sequence>
<dbReference type="GO" id="GO:0046839">
    <property type="term" value="P:phospholipid dephosphorylation"/>
    <property type="evidence" value="ECO:0007669"/>
    <property type="project" value="TreeGrafter"/>
</dbReference>
<feature type="transmembrane region" description="Helical" evidence="1">
    <location>
        <begin position="56"/>
        <end position="81"/>
    </location>
</feature>
<accession>A0A8J2PYH8</accession>
<evidence type="ECO:0000259" key="2">
    <source>
        <dbReference type="SMART" id="SM00014"/>
    </source>
</evidence>
<feature type="domain" description="Phosphatidic acid phosphatase type 2/haloperoxidase" evidence="2">
    <location>
        <begin position="93"/>
        <end position="231"/>
    </location>
</feature>
<dbReference type="InterPro" id="IPR000326">
    <property type="entry name" value="PAP2/HPO"/>
</dbReference>
<gene>
    <name evidence="3" type="ORF">AFUS01_LOCUS47164</name>
</gene>
<comment type="caution">
    <text evidence="3">The sequence shown here is derived from an EMBL/GenBank/DDBJ whole genome shotgun (WGS) entry which is preliminary data.</text>
</comment>
<feature type="transmembrane region" description="Helical" evidence="1">
    <location>
        <begin position="88"/>
        <end position="109"/>
    </location>
</feature>
<keyword evidence="1" id="KW-0472">Membrane</keyword>
<proteinExistence type="predicted"/>
<dbReference type="GO" id="GO:0006644">
    <property type="term" value="P:phospholipid metabolic process"/>
    <property type="evidence" value="ECO:0007669"/>
    <property type="project" value="InterPro"/>
</dbReference>
<dbReference type="PANTHER" id="PTHR10165">
    <property type="entry name" value="LIPID PHOSPHATE PHOSPHATASE"/>
    <property type="match status" value="1"/>
</dbReference>
<dbReference type="InterPro" id="IPR043216">
    <property type="entry name" value="PAP-like"/>
</dbReference>
<dbReference type="Pfam" id="PF01569">
    <property type="entry name" value="PAP2"/>
    <property type="match status" value="1"/>
</dbReference>
<dbReference type="EMBL" id="CAJVCH010571658">
    <property type="protein sequence ID" value="CAG7838169.1"/>
    <property type="molecule type" value="Genomic_DNA"/>
</dbReference>
<protein>
    <recommendedName>
        <fullName evidence="2">Phosphatidic acid phosphatase type 2/haloperoxidase domain-containing protein</fullName>
    </recommendedName>
</protein>
<keyword evidence="1" id="KW-1133">Transmembrane helix</keyword>
<feature type="transmembrane region" description="Helical" evidence="1">
    <location>
        <begin position="212"/>
        <end position="231"/>
    </location>
</feature>
<evidence type="ECO:0000313" key="4">
    <source>
        <dbReference type="Proteomes" id="UP000708208"/>
    </source>
</evidence>
<dbReference type="AlphaFoldDB" id="A0A8J2PYH8"/>
<feature type="transmembrane region" description="Helical" evidence="1">
    <location>
        <begin position="188"/>
        <end position="206"/>
    </location>
</feature>